<evidence type="ECO:0000256" key="4">
    <source>
        <dbReference type="ARBA" id="ARBA00008883"/>
    </source>
</evidence>
<dbReference type="Proteomes" id="UP000184253">
    <property type="component" value="Unassembled WGS sequence"/>
</dbReference>
<evidence type="ECO:0000256" key="11">
    <source>
        <dbReference type="ARBA" id="ARBA00022777"/>
    </source>
</evidence>
<reference evidence="20 21" key="1">
    <citation type="submission" date="2016-11" db="EMBL/GenBank/DDBJ databases">
        <authorList>
            <person name="Varghese N."/>
            <person name="Submissions S."/>
        </authorList>
    </citation>
    <scope>NUCLEOTIDE SEQUENCE [LARGE SCALE GENOMIC DNA]</scope>
    <source>
        <strain evidence="20 21">VTM4R57</strain>
    </source>
</reference>
<evidence type="ECO:0000259" key="18">
    <source>
        <dbReference type="Pfam" id="PF02706"/>
    </source>
</evidence>
<dbReference type="InterPro" id="IPR005702">
    <property type="entry name" value="Wzc-like_C"/>
</dbReference>
<evidence type="ECO:0000256" key="13">
    <source>
        <dbReference type="ARBA" id="ARBA00022989"/>
    </source>
</evidence>
<dbReference type="Pfam" id="PF13614">
    <property type="entry name" value="AAA_31"/>
    <property type="match status" value="1"/>
</dbReference>
<evidence type="ECO:0000256" key="5">
    <source>
        <dbReference type="ARBA" id="ARBA00011903"/>
    </source>
</evidence>
<keyword evidence="15" id="KW-0829">Tyrosine-protein kinase</keyword>
<dbReference type="GO" id="GO:0005886">
    <property type="term" value="C:plasma membrane"/>
    <property type="evidence" value="ECO:0007669"/>
    <property type="project" value="UniProtKB-SubCell"/>
</dbReference>
<evidence type="ECO:0000256" key="1">
    <source>
        <dbReference type="ARBA" id="ARBA00004429"/>
    </source>
</evidence>
<dbReference type="EMBL" id="FRCE01000006">
    <property type="protein sequence ID" value="SHL59856.1"/>
    <property type="molecule type" value="Genomic_DNA"/>
</dbReference>
<evidence type="ECO:0000256" key="14">
    <source>
        <dbReference type="ARBA" id="ARBA00023136"/>
    </source>
</evidence>
<evidence type="ECO:0000256" key="15">
    <source>
        <dbReference type="ARBA" id="ARBA00023137"/>
    </source>
</evidence>
<gene>
    <name evidence="20" type="ORF">SAMN04487849_10660</name>
</gene>
<keyword evidence="13 17" id="KW-1133">Transmembrane helix</keyword>
<keyword evidence="6" id="KW-1003">Cell membrane</keyword>
<dbReference type="Pfam" id="PF02706">
    <property type="entry name" value="Wzz"/>
    <property type="match status" value="1"/>
</dbReference>
<evidence type="ECO:0000256" key="12">
    <source>
        <dbReference type="ARBA" id="ARBA00022840"/>
    </source>
</evidence>
<keyword evidence="7" id="KW-0997">Cell inner membrane</keyword>
<comment type="similarity">
    <text evidence="3">Belongs to the CpsD/CapB family.</text>
</comment>
<dbReference type="InterPro" id="IPR050445">
    <property type="entry name" value="Bact_polysacc_biosynth/exp"/>
</dbReference>
<organism evidence="20 21">
    <name type="scientific">Micrococcus luteus</name>
    <name type="common">Micrococcus lysodeikticus</name>
    <dbReference type="NCBI Taxonomy" id="1270"/>
    <lineage>
        <taxon>Bacteria</taxon>
        <taxon>Bacillati</taxon>
        <taxon>Actinomycetota</taxon>
        <taxon>Actinomycetes</taxon>
        <taxon>Micrococcales</taxon>
        <taxon>Micrococcaceae</taxon>
        <taxon>Micrococcus</taxon>
    </lineage>
</organism>
<dbReference type="InterPro" id="IPR027417">
    <property type="entry name" value="P-loop_NTPase"/>
</dbReference>
<sequence length="447" mass="46695">MDLQQYLQTFRKYWRSILTVLSVCVGAALVFTFLQTPKYSSTSSALIAVDTAATPGELSSGALYAERQVSSFVALADSALVLDPVIDELGLNVTPQALRSRVSVSAPAGTSIVDVTVTDTNAGRAAEIANAITASLKNVTSDVVPTGPDGDEIVTVTVVEPAAASSRPVSPRPVVNIALGLIAGVVIGLGQALVRRVLDSRIRTRDDLEEVTDAPVLASVVHHKGFDRPKDGAAPTRGTAWASDESYRKLRTAVGFVAFGGERRSSIVVTSSVQGEGKTETSTNLAKVLAEAGARVLLVDADLRRPQVGARLGLDDELGLSDVLTGRADLNDVLLSVDDLSVLPAGTVPPNPSELLGSEAMAELLALVEAHFEYVILDAPPLLPVTDAAVLSHQAGGAVVVARAGVARQNQLTEALAILEAADASVYGVVLNDVPVSQIDGYSQYYR</sequence>
<comment type="subcellular location">
    <subcellularLocation>
        <location evidence="1">Cell inner membrane</location>
        <topology evidence="1">Multi-pass membrane protein</topology>
    </subcellularLocation>
</comment>
<dbReference type="RefSeq" id="WP_073116789.1">
    <property type="nucleotide sequence ID" value="NZ_FRCE01000006.1"/>
</dbReference>
<dbReference type="GO" id="GO:0004715">
    <property type="term" value="F:non-membrane spanning protein tyrosine kinase activity"/>
    <property type="evidence" value="ECO:0007669"/>
    <property type="project" value="UniProtKB-EC"/>
</dbReference>
<keyword evidence="10" id="KW-0547">Nucleotide-binding</keyword>
<comment type="caution">
    <text evidence="20">The sequence shown here is derived from an EMBL/GenBank/DDBJ whole genome shotgun (WGS) entry which is preliminary data.</text>
</comment>
<keyword evidence="8" id="KW-0808">Transferase</keyword>
<dbReference type="PANTHER" id="PTHR32309">
    <property type="entry name" value="TYROSINE-PROTEIN KINASE"/>
    <property type="match status" value="1"/>
</dbReference>
<feature type="domain" description="AAA" evidence="19">
    <location>
        <begin position="267"/>
        <end position="391"/>
    </location>
</feature>
<dbReference type="InterPro" id="IPR003856">
    <property type="entry name" value="LPS_length_determ_N"/>
</dbReference>
<evidence type="ECO:0000256" key="2">
    <source>
        <dbReference type="ARBA" id="ARBA00006683"/>
    </source>
</evidence>
<keyword evidence="11" id="KW-0418">Kinase</keyword>
<dbReference type="EC" id="2.7.10.2" evidence="5"/>
<name>A0ABD7M7Q1_MICLU</name>
<dbReference type="CDD" id="cd05387">
    <property type="entry name" value="BY-kinase"/>
    <property type="match status" value="1"/>
</dbReference>
<comment type="similarity">
    <text evidence="4">Belongs to the etk/wzc family.</text>
</comment>
<evidence type="ECO:0000256" key="10">
    <source>
        <dbReference type="ARBA" id="ARBA00022741"/>
    </source>
</evidence>
<evidence type="ECO:0000256" key="6">
    <source>
        <dbReference type="ARBA" id="ARBA00022475"/>
    </source>
</evidence>
<evidence type="ECO:0000256" key="8">
    <source>
        <dbReference type="ARBA" id="ARBA00022679"/>
    </source>
</evidence>
<comment type="catalytic activity">
    <reaction evidence="16">
        <text>L-tyrosyl-[protein] + ATP = O-phospho-L-tyrosyl-[protein] + ADP + H(+)</text>
        <dbReference type="Rhea" id="RHEA:10596"/>
        <dbReference type="Rhea" id="RHEA-COMP:10136"/>
        <dbReference type="Rhea" id="RHEA-COMP:20101"/>
        <dbReference type="ChEBI" id="CHEBI:15378"/>
        <dbReference type="ChEBI" id="CHEBI:30616"/>
        <dbReference type="ChEBI" id="CHEBI:46858"/>
        <dbReference type="ChEBI" id="CHEBI:61978"/>
        <dbReference type="ChEBI" id="CHEBI:456216"/>
        <dbReference type="EC" id="2.7.10.2"/>
    </reaction>
</comment>
<dbReference type="GO" id="GO:0005524">
    <property type="term" value="F:ATP binding"/>
    <property type="evidence" value="ECO:0007669"/>
    <property type="project" value="UniProtKB-KW"/>
</dbReference>
<dbReference type="AlphaFoldDB" id="A0ABD7M7Q1"/>
<evidence type="ECO:0000256" key="16">
    <source>
        <dbReference type="ARBA" id="ARBA00051245"/>
    </source>
</evidence>
<keyword evidence="12" id="KW-0067">ATP-binding</keyword>
<evidence type="ECO:0000256" key="3">
    <source>
        <dbReference type="ARBA" id="ARBA00007316"/>
    </source>
</evidence>
<evidence type="ECO:0000256" key="9">
    <source>
        <dbReference type="ARBA" id="ARBA00022692"/>
    </source>
</evidence>
<evidence type="ECO:0000256" key="7">
    <source>
        <dbReference type="ARBA" id="ARBA00022519"/>
    </source>
</evidence>
<evidence type="ECO:0000313" key="20">
    <source>
        <dbReference type="EMBL" id="SHL59856.1"/>
    </source>
</evidence>
<keyword evidence="14 17" id="KW-0472">Membrane</keyword>
<dbReference type="SUPFAM" id="SSF52540">
    <property type="entry name" value="P-loop containing nucleoside triphosphate hydrolases"/>
    <property type="match status" value="1"/>
</dbReference>
<dbReference type="PANTHER" id="PTHR32309:SF13">
    <property type="entry name" value="FERRIC ENTEROBACTIN TRANSPORT PROTEIN FEPE"/>
    <property type="match status" value="1"/>
</dbReference>
<dbReference type="Gene3D" id="3.40.50.300">
    <property type="entry name" value="P-loop containing nucleotide triphosphate hydrolases"/>
    <property type="match status" value="1"/>
</dbReference>
<protein>
    <recommendedName>
        <fullName evidence="5">non-specific protein-tyrosine kinase</fullName>
        <ecNumber evidence="5">2.7.10.2</ecNumber>
    </recommendedName>
</protein>
<evidence type="ECO:0000259" key="19">
    <source>
        <dbReference type="Pfam" id="PF13614"/>
    </source>
</evidence>
<proteinExistence type="inferred from homology"/>
<feature type="transmembrane region" description="Helical" evidence="17">
    <location>
        <begin position="12"/>
        <end position="34"/>
    </location>
</feature>
<dbReference type="NCBIfam" id="TIGR01007">
    <property type="entry name" value="eps_fam"/>
    <property type="match status" value="1"/>
</dbReference>
<evidence type="ECO:0000256" key="17">
    <source>
        <dbReference type="SAM" id="Phobius"/>
    </source>
</evidence>
<feature type="domain" description="Polysaccharide chain length determinant N-terminal" evidence="18">
    <location>
        <begin position="1"/>
        <end position="89"/>
    </location>
</feature>
<dbReference type="InterPro" id="IPR025669">
    <property type="entry name" value="AAA_dom"/>
</dbReference>
<keyword evidence="9 17" id="KW-0812">Transmembrane</keyword>
<accession>A0ABD7M7Q1</accession>
<evidence type="ECO:0000313" key="21">
    <source>
        <dbReference type="Proteomes" id="UP000184253"/>
    </source>
</evidence>
<comment type="similarity">
    <text evidence="2">Belongs to the CpsC/CapA family.</text>
</comment>